<proteinExistence type="predicted"/>
<comment type="caution">
    <text evidence="2">The sequence shown here is derived from an EMBL/GenBank/DDBJ whole genome shotgun (WGS) entry which is preliminary data.</text>
</comment>
<reference evidence="2 3" key="1">
    <citation type="submission" date="2019-02" db="EMBL/GenBank/DDBJ databases">
        <title>Genome sequencing of the rare red list fungi Phlebia centrifuga.</title>
        <authorList>
            <person name="Buettner E."/>
            <person name="Kellner H."/>
        </authorList>
    </citation>
    <scope>NUCLEOTIDE SEQUENCE [LARGE SCALE GENOMIC DNA]</scope>
    <source>
        <strain evidence="2 3">DSM 108282</strain>
    </source>
</reference>
<name>A0A4V3X9W9_9APHY</name>
<gene>
    <name evidence="2" type="ORF">EW026_g5945</name>
</gene>
<evidence type="ECO:0000313" key="3">
    <source>
        <dbReference type="Proteomes" id="UP000309038"/>
    </source>
</evidence>
<accession>A0A4V3X9W9</accession>
<feature type="compositionally biased region" description="Basic and acidic residues" evidence="1">
    <location>
        <begin position="279"/>
        <end position="296"/>
    </location>
</feature>
<protein>
    <submittedName>
        <fullName evidence="2">Uncharacterized protein</fullName>
    </submittedName>
</protein>
<evidence type="ECO:0000313" key="2">
    <source>
        <dbReference type="EMBL" id="THG95772.1"/>
    </source>
</evidence>
<feature type="region of interest" description="Disordered" evidence="1">
    <location>
        <begin position="272"/>
        <end position="306"/>
    </location>
</feature>
<dbReference type="Proteomes" id="UP000309038">
    <property type="component" value="Unassembled WGS sequence"/>
</dbReference>
<feature type="compositionally biased region" description="Basic residues" evidence="1">
    <location>
        <begin position="297"/>
        <end position="306"/>
    </location>
</feature>
<dbReference type="AlphaFoldDB" id="A0A4V3X9W9"/>
<dbReference type="EMBL" id="SGPJ01000289">
    <property type="protein sequence ID" value="THG95772.1"/>
    <property type="molecule type" value="Genomic_DNA"/>
</dbReference>
<keyword evidence="3" id="KW-1185">Reference proteome</keyword>
<organism evidence="2 3">
    <name type="scientific">Hermanssonia centrifuga</name>
    <dbReference type="NCBI Taxonomy" id="98765"/>
    <lineage>
        <taxon>Eukaryota</taxon>
        <taxon>Fungi</taxon>
        <taxon>Dikarya</taxon>
        <taxon>Basidiomycota</taxon>
        <taxon>Agaricomycotina</taxon>
        <taxon>Agaricomycetes</taxon>
        <taxon>Polyporales</taxon>
        <taxon>Meruliaceae</taxon>
        <taxon>Hermanssonia</taxon>
    </lineage>
</organism>
<evidence type="ECO:0000256" key="1">
    <source>
        <dbReference type="SAM" id="MobiDB-lite"/>
    </source>
</evidence>
<sequence>MASEVLMKAVKDLLSSPMYIASPELLKKTCWKPCDGFQMNKLYLTPETEDQPLIEATVEWIAQISYEGFKLFPCGGYTDRFSKKFEDTRASAITVSPRHPALRPAWNDVIAAVKAIEASKSATTGVESRGIQNHLAITLEGSNQQGIRIRHQLFLPIENMVEQPDDEQQVKELQERNRERWNLTTWPGKDHAAKYGLDKLLDDGRYSPNPFAAVDANGKTIPPAQWEKSLKGVDVLVKAVIVHQWYGKGREKRDNFYADIRSVTVLHSFADGAPAAKGTAEKRKAGDEVLEGDPKGKRPARGRNTD</sequence>